<dbReference type="InterPro" id="IPR011146">
    <property type="entry name" value="HIT-like"/>
</dbReference>
<dbReference type="GeneID" id="59149492"/>
<dbReference type="GO" id="GO:0003824">
    <property type="term" value="F:catalytic activity"/>
    <property type="evidence" value="ECO:0007669"/>
    <property type="project" value="InterPro"/>
</dbReference>
<sequence length="392" mass="44509">MLQSSKMYLKLEEIPFMHWGIITRYNFSPDKLHLVPRKRWDPLSSAPIVLPDASGRLVPIGKWKGHFSYISPIRGLRPGEDSDSKPRDVFKDIISGKDYAIFVALDDKPYDSVFSVEPIAVEISNTKAATIVNRFPAMVRVLDPELEGYLRSKLEDKHTRIARGINLVTFPVDAYYETFSEAPPDSLACVFKSLIQAIKSSVVEAQKHGHRLLPVYVFFNIGKMAGGSQPRLHAQTYIDLNEDGHGTFMENLLQAFDYSKSKCHLCSSRHDGRIVYENNTWIAWATSAPRRNFHVRIAPKRHLERITDLDESEIQGLVDTIITVSQAMDKVGIIRDRYLLIYSNPFGYNSFFHLFIDFIPFERIGGIEILDSVRVARVAPEEAARIIRGAIG</sequence>
<evidence type="ECO:0000313" key="3">
    <source>
        <dbReference type="EMBL" id="QOJ78367.1"/>
    </source>
</evidence>
<dbReference type="RefSeq" id="WP_192818339.1">
    <property type="nucleotide sequence ID" value="NZ_CP062310.1"/>
</dbReference>
<evidence type="ECO:0000259" key="2">
    <source>
        <dbReference type="PROSITE" id="PS51084"/>
    </source>
</evidence>
<dbReference type="SUPFAM" id="SSF54197">
    <property type="entry name" value="HIT-like"/>
    <property type="match status" value="1"/>
</dbReference>
<dbReference type="AlphaFoldDB" id="A0A7L9FFA9"/>
<comment type="caution">
    <text evidence="1">Lacks conserved residue(s) required for the propagation of feature annotation.</text>
</comment>
<dbReference type="InterPro" id="IPR036265">
    <property type="entry name" value="HIT-like_sf"/>
</dbReference>
<dbReference type="KEGG" id="thel:IG193_06310"/>
<gene>
    <name evidence="3" type="ORF">IG193_06310</name>
</gene>
<organism evidence="3 4">
    <name type="scientific">Infirmifilum lucidum</name>
    <dbReference type="NCBI Taxonomy" id="2776706"/>
    <lineage>
        <taxon>Archaea</taxon>
        <taxon>Thermoproteota</taxon>
        <taxon>Thermoprotei</taxon>
        <taxon>Thermofilales</taxon>
        <taxon>Thermofilaceae</taxon>
        <taxon>Infirmifilum</taxon>
    </lineage>
</organism>
<dbReference type="PROSITE" id="PS51084">
    <property type="entry name" value="HIT_2"/>
    <property type="match status" value="1"/>
</dbReference>
<reference evidence="3 4" key="1">
    <citation type="submission" date="2020-10" db="EMBL/GenBank/DDBJ databases">
        <title>Thermofilum lucidum 3507LT sp. nov. a novel member of Thermofilaceae family isolated from Chile hot spring, and proposal of description order Thermofilales.</title>
        <authorList>
            <person name="Zayulina K.S."/>
            <person name="Elcheninov A.G."/>
            <person name="Toshchakov S.V."/>
            <person name="Kublanov I.V."/>
        </authorList>
    </citation>
    <scope>NUCLEOTIDE SEQUENCE [LARGE SCALE GENOMIC DNA]</scope>
    <source>
        <strain evidence="3 4">3507LT</strain>
    </source>
</reference>
<protein>
    <submittedName>
        <fullName evidence="3">HIT domain-containing protein</fullName>
    </submittedName>
</protein>
<dbReference type="InterPro" id="IPR053177">
    <property type="entry name" value="ADP-glucose_phosphorylase"/>
</dbReference>
<evidence type="ECO:0000313" key="4">
    <source>
        <dbReference type="Proteomes" id="UP000594121"/>
    </source>
</evidence>
<feature type="domain" description="HIT" evidence="2">
    <location>
        <begin position="261"/>
        <end position="369"/>
    </location>
</feature>
<evidence type="ECO:0000256" key="1">
    <source>
        <dbReference type="PROSITE-ProRule" id="PRU00464"/>
    </source>
</evidence>
<accession>A0A7L9FFA9</accession>
<dbReference type="Proteomes" id="UP000594121">
    <property type="component" value="Chromosome"/>
</dbReference>
<dbReference type="EMBL" id="CP062310">
    <property type="protein sequence ID" value="QOJ78367.1"/>
    <property type="molecule type" value="Genomic_DNA"/>
</dbReference>
<keyword evidence="4" id="KW-1185">Reference proteome</keyword>
<proteinExistence type="predicted"/>
<dbReference type="PANTHER" id="PTHR42763">
    <property type="entry name" value="ADP-GLUCOSE PHOSPHORYLASE"/>
    <property type="match status" value="1"/>
</dbReference>
<dbReference type="InParanoid" id="A0A7L9FFA9"/>
<name>A0A7L9FFA9_9CREN</name>
<dbReference type="PANTHER" id="PTHR42763:SF2">
    <property type="entry name" value="ADP-GLUCOSE PHOSPHORYLASE"/>
    <property type="match status" value="1"/>
</dbReference>
<dbReference type="Gene3D" id="3.30.428.10">
    <property type="entry name" value="HIT-like"/>
    <property type="match status" value="1"/>
</dbReference>
<dbReference type="Pfam" id="PF01230">
    <property type="entry name" value="HIT"/>
    <property type="match status" value="1"/>
</dbReference>